<evidence type="ECO:0000313" key="1">
    <source>
        <dbReference type="EMBL" id="CAM9944353.1"/>
    </source>
</evidence>
<gene>
    <name evidence="1" type="ORF">MRATA1EN22A_LOCUS9733</name>
</gene>
<dbReference type="Proteomes" id="UP001162501">
    <property type="component" value="Chromosome 2"/>
</dbReference>
<accession>A0AC59YS20</accession>
<name>A0AC59YS20_RANTA</name>
<protein>
    <submittedName>
        <fullName evidence="1">Uncharacterized protein</fullName>
    </submittedName>
</protein>
<reference evidence="1" key="1">
    <citation type="submission" date="2023-05" db="EMBL/GenBank/DDBJ databases">
        <authorList>
            <consortium name="ELIXIR-Norway"/>
        </authorList>
    </citation>
    <scope>NUCLEOTIDE SEQUENCE</scope>
</reference>
<sequence length="107" mass="11756">MTPARPRVLATAAHIQRRPQPCAEAGRLTMLPRPSLRFLFRFPLPLLFRFRLLSRLSLPEQGTDDNSAFPVIAEAVSLRAVNSGGRGKSLVLKGPALPPTPWMLTGD</sequence>
<proteinExistence type="predicted"/>
<dbReference type="EMBL" id="OX596086">
    <property type="protein sequence ID" value="CAM9944353.1"/>
    <property type="molecule type" value="Genomic_DNA"/>
</dbReference>
<reference evidence="1" key="2">
    <citation type="submission" date="2025-03" db="EMBL/GenBank/DDBJ databases">
        <authorList>
            <consortium name="ELIXIR-Norway"/>
            <consortium name="Elixir Norway"/>
        </authorList>
    </citation>
    <scope>NUCLEOTIDE SEQUENCE</scope>
</reference>
<organism evidence="1 2">
    <name type="scientific">Rangifer tarandus platyrhynchus</name>
    <name type="common">Svalbard reindeer</name>
    <dbReference type="NCBI Taxonomy" id="3082113"/>
    <lineage>
        <taxon>Eukaryota</taxon>
        <taxon>Metazoa</taxon>
        <taxon>Chordata</taxon>
        <taxon>Craniata</taxon>
        <taxon>Vertebrata</taxon>
        <taxon>Euteleostomi</taxon>
        <taxon>Mammalia</taxon>
        <taxon>Eutheria</taxon>
        <taxon>Laurasiatheria</taxon>
        <taxon>Artiodactyla</taxon>
        <taxon>Ruminantia</taxon>
        <taxon>Pecora</taxon>
        <taxon>Cervidae</taxon>
        <taxon>Odocoileinae</taxon>
        <taxon>Rangifer</taxon>
    </lineage>
</organism>
<evidence type="ECO:0000313" key="2">
    <source>
        <dbReference type="Proteomes" id="UP001162501"/>
    </source>
</evidence>